<name>D6CWH7_9BACE</name>
<reference evidence="1 2" key="1">
    <citation type="submission" date="2010-03" db="EMBL/GenBank/DDBJ databases">
        <title>The genome sequence of Bacteriodes xylanisolvens XB1A.</title>
        <authorList>
            <consortium name="metaHIT consortium -- http://www.metahit.eu/"/>
            <person name="Pajon A."/>
            <person name="Turner K."/>
            <person name="Parkhill J."/>
            <person name="Bernalier A."/>
        </authorList>
    </citation>
    <scope>NUCLEOTIDE SEQUENCE [LARGE SCALE GENOMIC DNA]</scope>
    <source>
        <strain evidence="1 2">XB1A</strain>
    </source>
</reference>
<organism evidence="1 2">
    <name type="scientific">Bacteroides xylanisolvens XB1A</name>
    <dbReference type="NCBI Taxonomy" id="657309"/>
    <lineage>
        <taxon>Bacteria</taxon>
        <taxon>Pseudomonadati</taxon>
        <taxon>Bacteroidota</taxon>
        <taxon>Bacteroidia</taxon>
        <taxon>Bacteroidales</taxon>
        <taxon>Bacteroidaceae</taxon>
        <taxon>Bacteroides</taxon>
    </lineage>
</organism>
<reference evidence="1 2" key="2">
    <citation type="submission" date="2010-03" db="EMBL/GenBank/DDBJ databases">
        <authorList>
            <person name="Pajon A."/>
        </authorList>
    </citation>
    <scope>NUCLEOTIDE SEQUENCE [LARGE SCALE GENOMIC DNA]</scope>
    <source>
        <strain evidence="1 2">XB1A</strain>
    </source>
</reference>
<gene>
    <name evidence="1" type="ORF">BXY_13940</name>
</gene>
<dbReference type="EMBL" id="FP929033">
    <property type="protein sequence ID" value="CBK66529.1"/>
    <property type="molecule type" value="Genomic_DNA"/>
</dbReference>
<protein>
    <submittedName>
        <fullName evidence="1">Uncharacterized protein</fullName>
    </submittedName>
</protein>
<dbReference type="PATRIC" id="fig|657309.4.peg.167"/>
<accession>D6CWH7</accession>
<dbReference type="HOGENOM" id="CLU_2217850_0_0_10"/>
<dbReference type="AlphaFoldDB" id="D6CWH7"/>
<dbReference type="KEGG" id="bxy:BXY_13940"/>
<sequence>MPSHVVDKVLAQPCHQAQGFHIGPERVVVLRREKSLAGIVPVFLNQRDGFRKQLDTSEVVGFLSLVFQPEAALVIPEEVLPGDAYRIGIGGAGVTGEEEEVPGDDM</sequence>
<dbReference type="Proteomes" id="UP000008795">
    <property type="component" value="Chromosome"/>
</dbReference>
<evidence type="ECO:0000313" key="2">
    <source>
        <dbReference type="Proteomes" id="UP000008795"/>
    </source>
</evidence>
<proteinExistence type="predicted"/>
<evidence type="ECO:0000313" key="1">
    <source>
        <dbReference type="EMBL" id="CBK66529.1"/>
    </source>
</evidence>